<evidence type="ECO:0000256" key="1">
    <source>
        <dbReference type="SAM" id="MobiDB-lite"/>
    </source>
</evidence>
<gene>
    <name evidence="2" type="ORF">BS47DRAFT_1369704</name>
</gene>
<organism evidence="2 3">
    <name type="scientific">Hydnum rufescens UP504</name>
    <dbReference type="NCBI Taxonomy" id="1448309"/>
    <lineage>
        <taxon>Eukaryota</taxon>
        <taxon>Fungi</taxon>
        <taxon>Dikarya</taxon>
        <taxon>Basidiomycota</taxon>
        <taxon>Agaricomycotina</taxon>
        <taxon>Agaricomycetes</taxon>
        <taxon>Cantharellales</taxon>
        <taxon>Hydnaceae</taxon>
        <taxon>Hydnum</taxon>
    </lineage>
</organism>
<proteinExistence type="predicted"/>
<feature type="region of interest" description="Disordered" evidence="1">
    <location>
        <begin position="274"/>
        <end position="310"/>
    </location>
</feature>
<dbReference type="EMBL" id="MU129410">
    <property type="protein sequence ID" value="KAF9503219.1"/>
    <property type="molecule type" value="Genomic_DNA"/>
</dbReference>
<comment type="caution">
    <text evidence="2">The sequence shown here is derived from an EMBL/GenBank/DDBJ whole genome shotgun (WGS) entry which is preliminary data.</text>
</comment>
<name>A0A9P6ADL9_9AGAM</name>
<evidence type="ECO:0000313" key="3">
    <source>
        <dbReference type="Proteomes" id="UP000886523"/>
    </source>
</evidence>
<dbReference type="AlphaFoldDB" id="A0A9P6ADL9"/>
<reference evidence="2" key="1">
    <citation type="journal article" date="2020" name="Nat. Commun.">
        <title>Large-scale genome sequencing of mycorrhizal fungi provides insights into the early evolution of symbiotic traits.</title>
        <authorList>
            <person name="Miyauchi S."/>
            <person name="Kiss E."/>
            <person name="Kuo A."/>
            <person name="Drula E."/>
            <person name="Kohler A."/>
            <person name="Sanchez-Garcia M."/>
            <person name="Morin E."/>
            <person name="Andreopoulos B."/>
            <person name="Barry K.W."/>
            <person name="Bonito G."/>
            <person name="Buee M."/>
            <person name="Carver A."/>
            <person name="Chen C."/>
            <person name="Cichocki N."/>
            <person name="Clum A."/>
            <person name="Culley D."/>
            <person name="Crous P.W."/>
            <person name="Fauchery L."/>
            <person name="Girlanda M."/>
            <person name="Hayes R.D."/>
            <person name="Keri Z."/>
            <person name="LaButti K."/>
            <person name="Lipzen A."/>
            <person name="Lombard V."/>
            <person name="Magnuson J."/>
            <person name="Maillard F."/>
            <person name="Murat C."/>
            <person name="Nolan M."/>
            <person name="Ohm R.A."/>
            <person name="Pangilinan J."/>
            <person name="Pereira M.F."/>
            <person name="Perotto S."/>
            <person name="Peter M."/>
            <person name="Pfister S."/>
            <person name="Riley R."/>
            <person name="Sitrit Y."/>
            <person name="Stielow J.B."/>
            <person name="Szollosi G."/>
            <person name="Zifcakova L."/>
            <person name="Stursova M."/>
            <person name="Spatafora J.W."/>
            <person name="Tedersoo L."/>
            <person name="Vaario L.M."/>
            <person name="Yamada A."/>
            <person name="Yan M."/>
            <person name="Wang P."/>
            <person name="Xu J."/>
            <person name="Bruns T."/>
            <person name="Baldrian P."/>
            <person name="Vilgalys R."/>
            <person name="Dunand C."/>
            <person name="Henrissat B."/>
            <person name="Grigoriev I.V."/>
            <person name="Hibbett D."/>
            <person name="Nagy L.G."/>
            <person name="Martin F.M."/>
        </authorList>
    </citation>
    <scope>NUCLEOTIDE SEQUENCE</scope>
    <source>
        <strain evidence="2">UP504</strain>
    </source>
</reference>
<feature type="compositionally biased region" description="Polar residues" evidence="1">
    <location>
        <begin position="226"/>
        <end position="236"/>
    </location>
</feature>
<keyword evidence="3" id="KW-1185">Reference proteome</keyword>
<feature type="compositionally biased region" description="Basic and acidic residues" evidence="1">
    <location>
        <begin position="288"/>
        <end position="299"/>
    </location>
</feature>
<dbReference type="Proteomes" id="UP000886523">
    <property type="component" value="Unassembled WGS sequence"/>
</dbReference>
<sequence>MIDYLQWSGHNRSKSGLALLLYKPWAIEEKSKSPEIHTVTVGWFCCDGPECGLPFGITADKLWPMPPAVPAEERSRTKNCPKVQQNALRISIYHWHQRQHEELQLGNCVLCDIFLPNSMIEVMLKLIKPTLNPILEILSELGCGTGGSFQPYALEIFDIISQFDTVDWPKYARGVQDKVNAEALKHRHKLRQTEAVMASKQPPPQPPCTPTNSKSQIPQPRATKVLNDNTNNSNHSLAAVHGASSPPSSPSHRRQTRSRCKAVELLPNQPTLKRIRKNIPNPGVSSLKKSDGIDLEQSRKCGRGGRGKGK</sequence>
<accession>A0A9P6ADL9</accession>
<feature type="compositionally biased region" description="Basic residues" evidence="1">
    <location>
        <begin position="300"/>
        <end position="310"/>
    </location>
</feature>
<feature type="region of interest" description="Disordered" evidence="1">
    <location>
        <begin position="194"/>
        <end position="258"/>
    </location>
</feature>
<evidence type="ECO:0000313" key="2">
    <source>
        <dbReference type="EMBL" id="KAF9503219.1"/>
    </source>
</evidence>
<protein>
    <submittedName>
        <fullName evidence="2">Uncharacterized protein</fullName>
    </submittedName>
</protein>